<dbReference type="EMBL" id="VDCS01000004">
    <property type="protein sequence ID" value="TNJ45773.1"/>
    <property type="molecule type" value="Genomic_DNA"/>
</dbReference>
<keyword evidence="2" id="KW-0808">Transferase</keyword>
<evidence type="ECO:0000259" key="1">
    <source>
        <dbReference type="Pfam" id="PF00535"/>
    </source>
</evidence>
<proteinExistence type="predicted"/>
<dbReference type="PANTHER" id="PTHR43685:SF11">
    <property type="entry name" value="GLYCOSYLTRANSFERASE TAGX-RELATED"/>
    <property type="match status" value="1"/>
</dbReference>
<accession>A0A5C4SPN7</accession>
<dbReference type="InterPro" id="IPR050834">
    <property type="entry name" value="Glycosyltransf_2"/>
</dbReference>
<dbReference type="PANTHER" id="PTHR43685">
    <property type="entry name" value="GLYCOSYLTRANSFERASE"/>
    <property type="match status" value="1"/>
</dbReference>
<dbReference type="AlphaFoldDB" id="A0A5C4SPN7"/>
<dbReference type="CDD" id="cd00761">
    <property type="entry name" value="Glyco_tranf_GTA_type"/>
    <property type="match status" value="1"/>
</dbReference>
<feature type="domain" description="Glycosyltransferase 2-like" evidence="1">
    <location>
        <begin position="6"/>
        <end position="143"/>
    </location>
</feature>
<dbReference type="InterPro" id="IPR029044">
    <property type="entry name" value="Nucleotide-diphossugar_trans"/>
</dbReference>
<protein>
    <submittedName>
        <fullName evidence="2">Glycosyltransferase family 2 protein</fullName>
    </submittedName>
</protein>
<evidence type="ECO:0000313" key="2">
    <source>
        <dbReference type="EMBL" id="TNJ45773.1"/>
    </source>
</evidence>
<keyword evidence="3" id="KW-1185">Reference proteome</keyword>
<organism evidence="2 3">
    <name type="scientific">Allotamlana fucoidanivorans</name>
    <dbReference type="NCBI Taxonomy" id="2583814"/>
    <lineage>
        <taxon>Bacteria</taxon>
        <taxon>Pseudomonadati</taxon>
        <taxon>Bacteroidota</taxon>
        <taxon>Flavobacteriia</taxon>
        <taxon>Flavobacteriales</taxon>
        <taxon>Flavobacteriaceae</taxon>
        <taxon>Allotamlana</taxon>
    </lineage>
</organism>
<dbReference type="Pfam" id="PF00535">
    <property type="entry name" value="Glycos_transf_2"/>
    <property type="match status" value="1"/>
</dbReference>
<dbReference type="SUPFAM" id="SSF53448">
    <property type="entry name" value="Nucleotide-diphospho-sugar transferases"/>
    <property type="match status" value="1"/>
</dbReference>
<name>A0A5C4SPN7_9FLAO</name>
<gene>
    <name evidence="2" type="ORF">FGF67_05165</name>
</gene>
<sequence>MNPKVSVIIPNYNHAPFLQQRFDTVFNQTFQDFEVILLDDASTDGSLELLQRYAQHPKVSQLVLNTKNSGSPFKQWKKGIDLAQGAYIWIAESDDYCELNFLETLLKLFEKNTVLVYCASEIINFLGEQEGRHVWADALDKKRWTKSYTNTGENEILEYLRFRNTITNASAVVFKKKAVDDIAFPVHMTFCGDWYIWIELLKQGEIAYTCQRLNYFRRHRDTTKSVKPLPLEQKRVHEYIEIVMKHSNGFSRFINRSKYYWIFDEWRDKFKSNHKIKNLPLDFLIYNTFRKF</sequence>
<reference evidence="2 3" key="1">
    <citation type="submission" date="2019-05" db="EMBL/GenBank/DDBJ databases">
        <title>Tamlana fucoidanivorans sp. nov., isolated from the surface of algae collected from Fujian province in China.</title>
        <authorList>
            <person name="Li J."/>
        </authorList>
    </citation>
    <scope>NUCLEOTIDE SEQUENCE [LARGE SCALE GENOMIC DNA]</scope>
    <source>
        <strain evidence="2 3">CW2-9</strain>
    </source>
</reference>
<dbReference type="GO" id="GO:0016740">
    <property type="term" value="F:transferase activity"/>
    <property type="evidence" value="ECO:0007669"/>
    <property type="project" value="UniProtKB-KW"/>
</dbReference>
<dbReference type="OrthoDB" id="635429at2"/>
<dbReference type="InterPro" id="IPR001173">
    <property type="entry name" value="Glyco_trans_2-like"/>
</dbReference>
<evidence type="ECO:0000313" key="3">
    <source>
        <dbReference type="Proteomes" id="UP000308713"/>
    </source>
</evidence>
<dbReference type="RefSeq" id="WP_139695416.1">
    <property type="nucleotide sequence ID" value="NZ_CP074074.1"/>
</dbReference>
<dbReference type="Gene3D" id="3.90.550.10">
    <property type="entry name" value="Spore Coat Polysaccharide Biosynthesis Protein SpsA, Chain A"/>
    <property type="match status" value="1"/>
</dbReference>
<comment type="caution">
    <text evidence="2">The sequence shown here is derived from an EMBL/GenBank/DDBJ whole genome shotgun (WGS) entry which is preliminary data.</text>
</comment>
<dbReference type="Proteomes" id="UP000308713">
    <property type="component" value="Unassembled WGS sequence"/>
</dbReference>